<sequence>MKTIRVKVLKHQIDMRSQIKTQVQMSPTIKYTINKRRENTTNVMKSDKEGVEKLLTNQCTMTPDANATNL</sequence>
<protein>
    <submittedName>
        <fullName evidence="1">Uncharacterized protein</fullName>
    </submittedName>
</protein>
<proteinExistence type="predicted"/>
<gene>
    <name evidence="1" type="ORF">MM415B03056_0008</name>
</gene>
<organism evidence="1">
    <name type="scientific">viral metagenome</name>
    <dbReference type="NCBI Taxonomy" id="1070528"/>
    <lineage>
        <taxon>unclassified sequences</taxon>
        <taxon>metagenomes</taxon>
        <taxon>organismal metagenomes</taxon>
    </lineage>
</organism>
<reference evidence="1" key="1">
    <citation type="submission" date="2020-03" db="EMBL/GenBank/DDBJ databases">
        <title>The deep terrestrial virosphere.</title>
        <authorList>
            <person name="Holmfeldt K."/>
            <person name="Nilsson E."/>
            <person name="Simone D."/>
            <person name="Lopez-Fernandez M."/>
            <person name="Wu X."/>
            <person name="de Brujin I."/>
            <person name="Lundin D."/>
            <person name="Andersson A."/>
            <person name="Bertilsson S."/>
            <person name="Dopson M."/>
        </authorList>
    </citation>
    <scope>NUCLEOTIDE SEQUENCE</scope>
    <source>
        <strain evidence="1">MM415B03056</strain>
    </source>
</reference>
<dbReference type="EMBL" id="MT142679">
    <property type="protein sequence ID" value="QJA87060.1"/>
    <property type="molecule type" value="Genomic_DNA"/>
</dbReference>
<evidence type="ECO:0000313" key="1">
    <source>
        <dbReference type="EMBL" id="QJA87060.1"/>
    </source>
</evidence>
<name>A0A6M3KYL0_9ZZZZ</name>
<dbReference type="AlphaFoldDB" id="A0A6M3KYL0"/>
<accession>A0A6M3KYL0</accession>